<dbReference type="InterPro" id="IPR007612">
    <property type="entry name" value="LOR"/>
</dbReference>
<dbReference type="Pfam" id="PF04855">
    <property type="entry name" value="SNF5"/>
    <property type="match status" value="1"/>
</dbReference>
<organism evidence="3 4">
    <name type="scientific">Tetradesmus obliquus</name>
    <name type="common">Green alga</name>
    <name type="synonym">Acutodesmus obliquus</name>
    <dbReference type="NCBI Taxonomy" id="3088"/>
    <lineage>
        <taxon>Eukaryota</taxon>
        <taxon>Viridiplantae</taxon>
        <taxon>Chlorophyta</taxon>
        <taxon>core chlorophytes</taxon>
        <taxon>Chlorophyceae</taxon>
        <taxon>CS clade</taxon>
        <taxon>Sphaeropleales</taxon>
        <taxon>Scenedesmaceae</taxon>
        <taxon>Tetradesmus</taxon>
    </lineage>
</organism>
<keyword evidence="4" id="KW-1185">Reference proteome</keyword>
<protein>
    <recommendedName>
        <fullName evidence="5">Tubby C-terminal domain-containing protein</fullName>
    </recommendedName>
</protein>
<proteinExistence type="inferred from homology"/>
<dbReference type="Pfam" id="PF04525">
    <property type="entry name" value="LOR"/>
    <property type="match status" value="1"/>
</dbReference>
<dbReference type="InterPro" id="IPR025659">
    <property type="entry name" value="Tubby-like_C"/>
</dbReference>
<evidence type="ECO:0008006" key="5">
    <source>
        <dbReference type="Google" id="ProtNLM"/>
    </source>
</evidence>
<comment type="similarity">
    <text evidence="1">Belongs to the LOR family.</text>
</comment>
<evidence type="ECO:0000256" key="2">
    <source>
        <dbReference type="SAM" id="MobiDB-lite"/>
    </source>
</evidence>
<evidence type="ECO:0000313" key="4">
    <source>
        <dbReference type="Proteomes" id="UP001244341"/>
    </source>
</evidence>
<feature type="region of interest" description="Disordered" evidence="2">
    <location>
        <begin position="194"/>
        <end position="233"/>
    </location>
</feature>
<feature type="compositionally biased region" description="Low complexity" evidence="2">
    <location>
        <begin position="198"/>
        <end position="211"/>
    </location>
</feature>
<reference evidence="3 4" key="1">
    <citation type="submission" date="2023-05" db="EMBL/GenBank/DDBJ databases">
        <title>A 100% complete, gapless, phased diploid assembly of the Scenedesmus obliquus UTEX 3031 genome.</title>
        <authorList>
            <person name="Biondi T.C."/>
            <person name="Hanschen E.R."/>
            <person name="Kwon T."/>
            <person name="Eng W."/>
            <person name="Kruse C.P.S."/>
            <person name="Koehler S.I."/>
            <person name="Kunde Y."/>
            <person name="Gleasner C.D."/>
            <person name="You Mak K.T."/>
            <person name="Polle J."/>
            <person name="Hovde B.T."/>
            <person name="Starkenburg S.R."/>
        </authorList>
    </citation>
    <scope>NUCLEOTIDE SEQUENCE [LARGE SCALE GENOMIC DNA]</scope>
    <source>
        <strain evidence="3 4">DOE0152z</strain>
    </source>
</reference>
<evidence type="ECO:0000313" key="3">
    <source>
        <dbReference type="EMBL" id="WIA19839.1"/>
    </source>
</evidence>
<dbReference type="PANTHER" id="PTHR31087">
    <property type="match status" value="1"/>
</dbReference>
<dbReference type="Gene3D" id="2.40.160.200">
    <property type="entry name" value="LURP1-related"/>
    <property type="match status" value="1"/>
</dbReference>
<dbReference type="Proteomes" id="UP001244341">
    <property type="component" value="Chromosome 11b"/>
</dbReference>
<dbReference type="InterPro" id="IPR038595">
    <property type="entry name" value="LOR_sf"/>
</dbReference>
<dbReference type="InterPro" id="IPR006939">
    <property type="entry name" value="SNF5"/>
</dbReference>
<dbReference type="PANTHER" id="PTHR31087:SF161">
    <property type="entry name" value="TUBBY C 2 FAMILY PROTEIN"/>
    <property type="match status" value="1"/>
</dbReference>
<dbReference type="SUPFAM" id="SSF54518">
    <property type="entry name" value="Tubby C-terminal domain-like"/>
    <property type="match status" value="1"/>
</dbReference>
<evidence type="ECO:0000256" key="1">
    <source>
        <dbReference type="ARBA" id="ARBA00005437"/>
    </source>
</evidence>
<accession>A0ABY8UEF1</accession>
<name>A0ABY8UEF1_TETOB</name>
<gene>
    <name evidence="3" type="ORF">OEZ85_005744</name>
</gene>
<dbReference type="EMBL" id="CP126218">
    <property type="protein sequence ID" value="WIA19839.1"/>
    <property type="molecule type" value="Genomic_DNA"/>
</dbReference>
<sequence>METSTKQSATGFVERISKLAHTAAGKPVPETTKESVPLVPIYIGVDRDHEQLREMFLYRHGDKQWSVKPAASRFLLETALPGNLEKTVQDQITAGLKPYKDWQDPGREQLVALQLYARLNDRVFRDELLWDVANPQNTPDTYAMRVCGDLGLGCDWYDAIKGHLESRLQEVRQDLKEAPEEVQLQQPGEAALAAFATSQQQQPDAPSSAAAVGVPQADPAADMSGYPPPQAAPAASAAGHAAAAGHAPAGTAQQLVVVSPNFCLPQQVTLVMQESLGAYRNDDFHICDASGTTFFLLKAAPYSASGRRALLDAYGQPCIHMERKLTSLRGSWQLLRSRDGLQLAVVKPSLSSFTPTIKVMLNDGDDNPDFIIAGDFRAKSFAITQCRSNAVIGRVKKESSHASVNAFLMSQLVGAQKYFVSIEPGVDAAFVVALATLCDEIFHDQQR</sequence>